<comment type="catalytic activity">
    <reaction evidence="8 10">
        <text>D-xylulose + ATP = D-xylulose 5-phosphate + ADP + H(+)</text>
        <dbReference type="Rhea" id="RHEA:10964"/>
        <dbReference type="ChEBI" id="CHEBI:15378"/>
        <dbReference type="ChEBI" id="CHEBI:17140"/>
        <dbReference type="ChEBI" id="CHEBI:30616"/>
        <dbReference type="ChEBI" id="CHEBI:57737"/>
        <dbReference type="ChEBI" id="CHEBI:456216"/>
        <dbReference type="EC" id="2.7.1.17"/>
    </reaction>
</comment>
<gene>
    <name evidence="8 10" type="primary">xylB</name>
    <name evidence="13" type="ordered locus">Bphy_6659</name>
</gene>
<dbReference type="CDD" id="cd07808">
    <property type="entry name" value="ASKHA_NBD_FGGY_EcXK-like"/>
    <property type="match status" value="1"/>
</dbReference>
<dbReference type="InterPro" id="IPR006000">
    <property type="entry name" value="Xylulokinase"/>
</dbReference>
<evidence type="ECO:0000256" key="3">
    <source>
        <dbReference type="ARBA" id="ARBA00022679"/>
    </source>
</evidence>
<dbReference type="EC" id="2.7.1.17" evidence="8 10"/>
<feature type="site" description="Important for activity" evidence="8">
    <location>
        <position position="7"/>
    </location>
</feature>
<proteinExistence type="inferred from homology"/>
<dbReference type="Gene3D" id="3.30.420.40">
    <property type="match status" value="2"/>
</dbReference>
<dbReference type="InterPro" id="IPR018484">
    <property type="entry name" value="FGGY_N"/>
</dbReference>
<dbReference type="InterPro" id="IPR018485">
    <property type="entry name" value="FGGY_C"/>
</dbReference>
<dbReference type="InterPro" id="IPR043129">
    <property type="entry name" value="ATPase_NBD"/>
</dbReference>
<keyword evidence="6 8" id="KW-0067">ATP-binding</keyword>
<evidence type="ECO:0000313" key="13">
    <source>
        <dbReference type="EMBL" id="ACC75684.1"/>
    </source>
</evidence>
<evidence type="ECO:0000256" key="8">
    <source>
        <dbReference type="HAMAP-Rule" id="MF_02220"/>
    </source>
</evidence>
<evidence type="ECO:0000256" key="4">
    <source>
        <dbReference type="ARBA" id="ARBA00022741"/>
    </source>
</evidence>
<dbReference type="PIRSF" id="PIRSF000538">
    <property type="entry name" value="GlpK"/>
    <property type="match status" value="1"/>
</dbReference>
<feature type="active site" description="Proton acceptor" evidence="8">
    <location>
        <position position="237"/>
    </location>
</feature>
<dbReference type="KEGG" id="bph:Bphy_6659"/>
<evidence type="ECO:0000259" key="12">
    <source>
        <dbReference type="Pfam" id="PF02782"/>
    </source>
</evidence>
<dbReference type="Pfam" id="PF00370">
    <property type="entry name" value="FGGY_N"/>
    <property type="match status" value="1"/>
</dbReference>
<feature type="binding site" evidence="8">
    <location>
        <begin position="80"/>
        <end position="81"/>
    </location>
    <ligand>
        <name>substrate</name>
    </ligand>
</feature>
<evidence type="ECO:0000256" key="9">
    <source>
        <dbReference type="RuleBase" id="RU003733"/>
    </source>
</evidence>
<dbReference type="AlphaFoldDB" id="B2JSY1"/>
<dbReference type="HOGENOM" id="CLU_009281_3_0_4"/>
<dbReference type="InterPro" id="IPR000577">
    <property type="entry name" value="Carb_kinase_FGGY"/>
</dbReference>
<dbReference type="GO" id="GO:0005524">
    <property type="term" value="F:ATP binding"/>
    <property type="evidence" value="ECO:0007669"/>
    <property type="project" value="UniProtKB-UniRule"/>
</dbReference>
<evidence type="ECO:0000313" key="14">
    <source>
        <dbReference type="Proteomes" id="UP000001192"/>
    </source>
</evidence>
<dbReference type="InterPro" id="IPR050406">
    <property type="entry name" value="FGGY_Carb_Kinase"/>
</dbReference>
<dbReference type="PROSITE" id="PS00445">
    <property type="entry name" value="FGGY_KINASES_2"/>
    <property type="match status" value="1"/>
</dbReference>
<organism evidence="13 14">
    <name type="scientific">Paraburkholderia phymatum (strain DSM 17167 / CIP 108236 / LMG 21445 / STM815)</name>
    <name type="common">Burkholderia phymatum</name>
    <dbReference type="NCBI Taxonomy" id="391038"/>
    <lineage>
        <taxon>Bacteria</taxon>
        <taxon>Pseudomonadati</taxon>
        <taxon>Pseudomonadota</taxon>
        <taxon>Betaproteobacteria</taxon>
        <taxon>Burkholderiales</taxon>
        <taxon>Burkholderiaceae</taxon>
        <taxon>Paraburkholderia</taxon>
    </lineage>
</organism>
<dbReference type="SUPFAM" id="SSF53067">
    <property type="entry name" value="Actin-like ATPase domain"/>
    <property type="match status" value="2"/>
</dbReference>
<comment type="similarity">
    <text evidence="1 8 9">Belongs to the FGGY kinase family.</text>
</comment>
<dbReference type="GO" id="GO:0005998">
    <property type="term" value="P:xylulose catabolic process"/>
    <property type="evidence" value="ECO:0007669"/>
    <property type="project" value="UniProtKB-UniRule"/>
</dbReference>
<dbReference type="RefSeq" id="WP_012405843.1">
    <property type="nucleotide sequence ID" value="NC_010625.1"/>
</dbReference>
<sequence>MSFLGIDLGTSEVKVVLTDDDSNVVATVGVRLRVENPHPHWSEQSPQAWWNATLDAIGGIRTEHAAEFAALRGIGLSGQMHGATLLDRSGNVLRPAILWNDTRAYAECVELEALVPDSRTITGNLAMPGFTAPKLLWLSKYEPAVYRSVHKVLLPKDYVAWKLTGEFVSDMSDASGTLWLDVARRDWSDRMLSATGLSRDNMPRLVEGSEPAAQLRDELRREWGVSGPVVVCGGAGDNAASAVGIGVVNPGDAFLSLGTSGVLFASTARYAPNPGEAVHAFCHCLPDQWHQMSVILSAAASLEWLSALLKTDVSELVGIAPKGRDGNPPIFLPYLNGERTPHNDASAKGVFFGMTGSHRAEHLAYSVMEGVAFAMADGYAALRGAGTELHGASFVGGGSRSAFWGRLCATALGCPLHLHEGSNIGAALGAARLARLALGKDDVSAVCSMPLVLDTFEPQSDARASTQERYERYRRLYVSLKAEFQA</sequence>
<name>B2JSY1_PARP8</name>
<dbReference type="InterPro" id="IPR018483">
    <property type="entry name" value="Carb_kinase_FGGY_CS"/>
</dbReference>
<evidence type="ECO:0000256" key="2">
    <source>
        <dbReference type="ARBA" id="ARBA00022629"/>
    </source>
</evidence>
<dbReference type="OrthoDB" id="9805576at2"/>
<evidence type="ECO:0000256" key="7">
    <source>
        <dbReference type="ARBA" id="ARBA00023277"/>
    </source>
</evidence>
<keyword evidence="13" id="KW-0614">Plasmid</keyword>
<dbReference type="HAMAP" id="MF_02220">
    <property type="entry name" value="XylB"/>
    <property type="match status" value="1"/>
</dbReference>
<keyword evidence="2 8" id="KW-0859">Xylose metabolism</keyword>
<dbReference type="GO" id="GO:0004856">
    <property type="term" value="F:D-xylulokinase activity"/>
    <property type="evidence" value="ECO:0007669"/>
    <property type="project" value="UniProtKB-UniRule"/>
</dbReference>
<evidence type="ECO:0000256" key="10">
    <source>
        <dbReference type="RuleBase" id="RU364073"/>
    </source>
</evidence>
<keyword evidence="4 8" id="KW-0547">Nucleotide-binding</keyword>
<evidence type="ECO:0000256" key="6">
    <source>
        <dbReference type="ARBA" id="ARBA00022840"/>
    </source>
</evidence>
<dbReference type="Pfam" id="PF02782">
    <property type="entry name" value="FGGY_C"/>
    <property type="match status" value="1"/>
</dbReference>
<protein>
    <recommendedName>
        <fullName evidence="8 10">Xylulose kinase</fullName>
        <shortName evidence="8 10">Xylulokinase</shortName>
        <ecNumber evidence="8 10">2.7.1.17</ecNumber>
    </recommendedName>
</protein>
<keyword evidence="5 8" id="KW-0418">Kinase</keyword>
<evidence type="ECO:0000259" key="11">
    <source>
        <dbReference type="Pfam" id="PF00370"/>
    </source>
</evidence>
<keyword evidence="7 8" id="KW-0119">Carbohydrate metabolism</keyword>
<dbReference type="Proteomes" id="UP000001192">
    <property type="component" value="Plasmid pBPHY01"/>
</dbReference>
<dbReference type="EMBL" id="CP001045">
    <property type="protein sequence ID" value="ACC75684.1"/>
    <property type="molecule type" value="Genomic_DNA"/>
</dbReference>
<keyword evidence="3 8" id="KW-0808">Transferase</keyword>
<dbReference type="NCBIfam" id="TIGR01312">
    <property type="entry name" value="XylB"/>
    <property type="match status" value="1"/>
</dbReference>
<dbReference type="PANTHER" id="PTHR43095">
    <property type="entry name" value="SUGAR KINASE"/>
    <property type="match status" value="1"/>
</dbReference>
<dbReference type="PANTHER" id="PTHR43095:SF6">
    <property type="entry name" value="XYLULOSE KINASE"/>
    <property type="match status" value="1"/>
</dbReference>
<reference evidence="14" key="1">
    <citation type="journal article" date="2014" name="Stand. Genomic Sci.">
        <title>Complete genome sequence of Burkholderia phymatum STM815(T), a broad host range and efficient nitrogen-fixing symbiont of Mimosa species.</title>
        <authorList>
            <person name="Moulin L."/>
            <person name="Klonowska A."/>
            <person name="Caroline B."/>
            <person name="Booth K."/>
            <person name="Vriezen J.A."/>
            <person name="Melkonian R."/>
            <person name="James E.K."/>
            <person name="Young J.P."/>
            <person name="Bena G."/>
            <person name="Hauser L."/>
            <person name="Land M."/>
            <person name="Kyrpides N."/>
            <person name="Bruce D."/>
            <person name="Chain P."/>
            <person name="Copeland A."/>
            <person name="Pitluck S."/>
            <person name="Woyke T."/>
            <person name="Lizotte-Waniewski M."/>
            <person name="Bristow J."/>
            <person name="Riley M."/>
        </authorList>
    </citation>
    <scope>NUCLEOTIDE SEQUENCE [LARGE SCALE GENOMIC DNA]</scope>
    <source>
        <strain evidence="14">DSM 17167 / CIP 108236 / LMG 21445 / STM815</strain>
        <plasmid evidence="14">Plasmid pBPHY01</plasmid>
    </source>
</reference>
<comment type="function">
    <text evidence="8">Catalyzes the phosphorylation of D-xylulose to D-xylulose 5-phosphate.</text>
</comment>
<keyword evidence="14" id="KW-1185">Reference proteome</keyword>
<evidence type="ECO:0000256" key="1">
    <source>
        <dbReference type="ARBA" id="ARBA00009156"/>
    </source>
</evidence>
<feature type="domain" description="Carbohydrate kinase FGGY N-terminal" evidence="11">
    <location>
        <begin position="3"/>
        <end position="244"/>
    </location>
</feature>
<dbReference type="GO" id="GO:0042732">
    <property type="term" value="P:D-xylose metabolic process"/>
    <property type="evidence" value="ECO:0007669"/>
    <property type="project" value="UniProtKB-KW"/>
</dbReference>
<geneLocation type="plasmid" evidence="13 14">
    <name>pBPHY01</name>
</geneLocation>
<accession>B2JSY1</accession>
<evidence type="ECO:0000256" key="5">
    <source>
        <dbReference type="ARBA" id="ARBA00022777"/>
    </source>
</evidence>
<feature type="domain" description="Carbohydrate kinase FGGY C-terminal" evidence="12">
    <location>
        <begin position="254"/>
        <end position="437"/>
    </location>
</feature>